<dbReference type="AlphaFoldDB" id="A0A317R8S4"/>
<evidence type="ECO:0000313" key="20">
    <source>
        <dbReference type="EMBL" id="PWW43653.1"/>
    </source>
</evidence>
<comment type="catalytic activity">
    <reaction evidence="18 19">
        <text>alpha-ribazole 5'-phosphate + adenosylcob(III)inamide-GDP = adenosylcob(III)alamin 5'-phosphate + GMP + H(+)</text>
        <dbReference type="Rhea" id="RHEA:23560"/>
        <dbReference type="ChEBI" id="CHEBI:15378"/>
        <dbReference type="ChEBI" id="CHEBI:57918"/>
        <dbReference type="ChEBI" id="CHEBI:58115"/>
        <dbReference type="ChEBI" id="CHEBI:60487"/>
        <dbReference type="ChEBI" id="CHEBI:60493"/>
        <dbReference type="EC" id="2.7.8.26"/>
    </reaction>
</comment>
<evidence type="ECO:0000256" key="7">
    <source>
        <dbReference type="ARBA" id="ARBA00022475"/>
    </source>
</evidence>
<dbReference type="PANTHER" id="PTHR34148">
    <property type="entry name" value="ADENOSYLCOBINAMIDE-GDP RIBAZOLETRANSFERASE"/>
    <property type="match status" value="1"/>
</dbReference>
<evidence type="ECO:0000256" key="14">
    <source>
        <dbReference type="ARBA" id="ARBA00025228"/>
    </source>
</evidence>
<sequence>MQGLRHYLLAVQFFTRLPVTGRLAGWVGFSPQMLRAAAGHFPGVGWLVALAAVLVFGTLHQALGHGPGAALVAAALSTAATVYLTGAFHEDGLADVADGLGGASTRERALEIMKDSRMGAFGTLALVLALLAKVGVLAQLAGHGAAVPLAALAGGHVLSRLWPLLTVRGLPHVGDTATSKSKPLADRISTGSLGTAALWCLPPLALAARLLGGGALLAAVLASALGAAWMHWRFARRLQGFTGDCLGASQQLGELAFYLGAALALGAPPGPW</sequence>
<keyword evidence="11 19" id="KW-0460">Magnesium</keyword>
<keyword evidence="10 19" id="KW-0812">Transmembrane</keyword>
<feature type="transmembrane region" description="Helical" evidence="19">
    <location>
        <begin position="214"/>
        <end position="232"/>
    </location>
</feature>
<dbReference type="RefSeq" id="WP_019372621.1">
    <property type="nucleotide sequence ID" value="NZ_ALEE01000029.1"/>
</dbReference>
<keyword evidence="12 19" id="KW-1133">Transmembrane helix</keyword>
<dbReference type="EMBL" id="QGUB01000009">
    <property type="protein sequence ID" value="PWW43653.1"/>
    <property type="molecule type" value="Genomic_DNA"/>
</dbReference>
<comment type="function">
    <text evidence="14 19">Joins adenosylcobinamide-GDP and alpha-ribazole to generate adenosylcobalamin (Ado-cobalamin). Also synthesizes adenosylcobalamin 5'-phosphate from adenosylcobinamide-GDP and alpha-ribazole 5'-phosphate.</text>
</comment>
<evidence type="ECO:0000313" key="21">
    <source>
        <dbReference type="Proteomes" id="UP000246483"/>
    </source>
</evidence>
<dbReference type="Proteomes" id="UP000246483">
    <property type="component" value="Unassembled WGS sequence"/>
</dbReference>
<comment type="similarity">
    <text evidence="4 19">Belongs to the CobS family.</text>
</comment>
<evidence type="ECO:0000256" key="19">
    <source>
        <dbReference type="HAMAP-Rule" id="MF_00719"/>
    </source>
</evidence>
<evidence type="ECO:0000256" key="10">
    <source>
        <dbReference type="ARBA" id="ARBA00022692"/>
    </source>
</evidence>
<evidence type="ECO:0000256" key="2">
    <source>
        <dbReference type="ARBA" id="ARBA00004651"/>
    </source>
</evidence>
<keyword evidence="9 19" id="KW-0808">Transferase</keyword>
<accession>A0A317R8S4</accession>
<comment type="subcellular location">
    <subcellularLocation>
        <location evidence="2 19">Cell membrane</location>
        <topology evidence="2 19">Multi-pass membrane protein</topology>
    </subcellularLocation>
</comment>
<evidence type="ECO:0000256" key="13">
    <source>
        <dbReference type="ARBA" id="ARBA00023136"/>
    </source>
</evidence>
<comment type="caution">
    <text evidence="20">The sequence shown here is derived from an EMBL/GenBank/DDBJ whole genome shotgun (WGS) entry which is preliminary data.</text>
</comment>
<proteinExistence type="inferred from homology"/>
<keyword evidence="8 19" id="KW-0169">Cobalamin biosynthesis</keyword>
<dbReference type="GO" id="GO:0005886">
    <property type="term" value="C:plasma membrane"/>
    <property type="evidence" value="ECO:0007669"/>
    <property type="project" value="UniProtKB-SubCell"/>
</dbReference>
<name>A0A317R8S4_9BURK</name>
<feature type="transmembrane region" description="Helical" evidence="19">
    <location>
        <begin position="118"/>
        <end position="140"/>
    </location>
</feature>
<feature type="transmembrane region" description="Helical" evidence="19">
    <location>
        <begin position="69"/>
        <end position="88"/>
    </location>
</feature>
<evidence type="ECO:0000256" key="4">
    <source>
        <dbReference type="ARBA" id="ARBA00010561"/>
    </source>
</evidence>
<organism evidence="20 21">
    <name type="scientific">Melaminivora alkalimesophila</name>
    <dbReference type="NCBI Taxonomy" id="1165852"/>
    <lineage>
        <taxon>Bacteria</taxon>
        <taxon>Pseudomonadati</taxon>
        <taxon>Pseudomonadota</taxon>
        <taxon>Betaproteobacteria</taxon>
        <taxon>Burkholderiales</taxon>
        <taxon>Comamonadaceae</taxon>
        <taxon>Melaminivora</taxon>
    </lineage>
</organism>
<evidence type="ECO:0000256" key="1">
    <source>
        <dbReference type="ARBA" id="ARBA00001946"/>
    </source>
</evidence>
<dbReference type="GO" id="GO:0008818">
    <property type="term" value="F:cobalamin 5'-phosphate synthase activity"/>
    <property type="evidence" value="ECO:0007669"/>
    <property type="project" value="UniProtKB-UniRule"/>
</dbReference>
<evidence type="ECO:0000256" key="11">
    <source>
        <dbReference type="ARBA" id="ARBA00022842"/>
    </source>
</evidence>
<comment type="cofactor">
    <cofactor evidence="1 19">
        <name>Mg(2+)</name>
        <dbReference type="ChEBI" id="CHEBI:18420"/>
    </cofactor>
</comment>
<evidence type="ECO:0000256" key="5">
    <source>
        <dbReference type="ARBA" id="ARBA00013200"/>
    </source>
</evidence>
<keyword evidence="21" id="KW-1185">Reference proteome</keyword>
<keyword evidence="13 19" id="KW-0472">Membrane</keyword>
<dbReference type="EC" id="2.7.8.26" evidence="5 19"/>
<dbReference type="GO" id="GO:0051073">
    <property type="term" value="F:adenosylcobinamide-GDP ribazoletransferase activity"/>
    <property type="evidence" value="ECO:0007669"/>
    <property type="project" value="UniProtKB-UniRule"/>
</dbReference>
<evidence type="ECO:0000256" key="8">
    <source>
        <dbReference type="ARBA" id="ARBA00022573"/>
    </source>
</evidence>
<evidence type="ECO:0000256" key="17">
    <source>
        <dbReference type="ARBA" id="ARBA00048623"/>
    </source>
</evidence>
<dbReference type="Pfam" id="PF02654">
    <property type="entry name" value="CobS"/>
    <property type="match status" value="1"/>
</dbReference>
<keyword evidence="7 19" id="KW-1003">Cell membrane</keyword>
<dbReference type="HAMAP" id="MF_00719">
    <property type="entry name" value="CobS"/>
    <property type="match status" value="1"/>
</dbReference>
<protein>
    <recommendedName>
        <fullName evidence="6 19">Adenosylcobinamide-GDP ribazoletransferase</fullName>
        <ecNumber evidence="5 19">2.7.8.26</ecNumber>
    </recommendedName>
    <alternativeName>
        <fullName evidence="16 19">Cobalamin synthase</fullName>
    </alternativeName>
    <alternativeName>
        <fullName evidence="15 19">Cobalamin-5'-phosphate synthase</fullName>
    </alternativeName>
</protein>
<comment type="pathway">
    <text evidence="3 19">Cofactor biosynthesis; adenosylcobalamin biosynthesis; adenosylcobalamin from cob(II)yrinate a,c-diamide: step 7/7.</text>
</comment>
<evidence type="ECO:0000256" key="6">
    <source>
        <dbReference type="ARBA" id="ARBA00015850"/>
    </source>
</evidence>
<evidence type="ECO:0000256" key="15">
    <source>
        <dbReference type="ARBA" id="ARBA00032605"/>
    </source>
</evidence>
<dbReference type="UniPathway" id="UPA00148">
    <property type="reaction ID" value="UER00238"/>
</dbReference>
<dbReference type="InterPro" id="IPR003805">
    <property type="entry name" value="CobS"/>
</dbReference>
<comment type="catalytic activity">
    <reaction evidence="17 19">
        <text>alpha-ribazole + adenosylcob(III)inamide-GDP = adenosylcob(III)alamin + GMP + H(+)</text>
        <dbReference type="Rhea" id="RHEA:16049"/>
        <dbReference type="ChEBI" id="CHEBI:10329"/>
        <dbReference type="ChEBI" id="CHEBI:15378"/>
        <dbReference type="ChEBI" id="CHEBI:18408"/>
        <dbReference type="ChEBI" id="CHEBI:58115"/>
        <dbReference type="ChEBI" id="CHEBI:60487"/>
        <dbReference type="EC" id="2.7.8.26"/>
    </reaction>
</comment>
<gene>
    <name evidence="19" type="primary">cobS</name>
    <name evidence="20" type="ORF">DFR36_1094</name>
</gene>
<evidence type="ECO:0000256" key="9">
    <source>
        <dbReference type="ARBA" id="ARBA00022679"/>
    </source>
</evidence>
<dbReference type="OrthoDB" id="9794626at2"/>
<reference evidence="20 21" key="1">
    <citation type="submission" date="2018-05" db="EMBL/GenBank/DDBJ databases">
        <title>Genomic Encyclopedia of Type Strains, Phase IV (KMG-IV): sequencing the most valuable type-strain genomes for metagenomic binning, comparative biology and taxonomic classification.</title>
        <authorList>
            <person name="Goeker M."/>
        </authorList>
    </citation>
    <scope>NUCLEOTIDE SEQUENCE [LARGE SCALE GENOMIC DNA]</scope>
    <source>
        <strain evidence="20 21">DSM 26006</strain>
    </source>
</reference>
<dbReference type="PANTHER" id="PTHR34148:SF1">
    <property type="entry name" value="ADENOSYLCOBINAMIDE-GDP RIBAZOLETRANSFERASE"/>
    <property type="match status" value="1"/>
</dbReference>
<evidence type="ECO:0000256" key="16">
    <source>
        <dbReference type="ARBA" id="ARBA00032853"/>
    </source>
</evidence>
<evidence type="ECO:0000256" key="3">
    <source>
        <dbReference type="ARBA" id="ARBA00004663"/>
    </source>
</evidence>
<feature type="transmembrane region" description="Helical" evidence="19">
    <location>
        <begin position="41"/>
        <end position="63"/>
    </location>
</feature>
<evidence type="ECO:0000256" key="12">
    <source>
        <dbReference type="ARBA" id="ARBA00022989"/>
    </source>
</evidence>
<dbReference type="GO" id="GO:0009236">
    <property type="term" value="P:cobalamin biosynthetic process"/>
    <property type="evidence" value="ECO:0007669"/>
    <property type="project" value="UniProtKB-UniRule"/>
</dbReference>
<evidence type="ECO:0000256" key="18">
    <source>
        <dbReference type="ARBA" id="ARBA00049504"/>
    </source>
</evidence>